<evidence type="ECO:0000313" key="2">
    <source>
        <dbReference type="Proteomes" id="UP001420932"/>
    </source>
</evidence>
<organism evidence="1 2">
    <name type="scientific">Stephania yunnanensis</name>
    <dbReference type="NCBI Taxonomy" id="152371"/>
    <lineage>
        <taxon>Eukaryota</taxon>
        <taxon>Viridiplantae</taxon>
        <taxon>Streptophyta</taxon>
        <taxon>Embryophyta</taxon>
        <taxon>Tracheophyta</taxon>
        <taxon>Spermatophyta</taxon>
        <taxon>Magnoliopsida</taxon>
        <taxon>Ranunculales</taxon>
        <taxon>Menispermaceae</taxon>
        <taxon>Menispermoideae</taxon>
        <taxon>Cissampelideae</taxon>
        <taxon>Stephania</taxon>
    </lineage>
</organism>
<gene>
    <name evidence="1" type="ORF">Syun_027481</name>
</gene>
<dbReference type="AlphaFoldDB" id="A0AAP0EI14"/>
<sequence length="57" mass="6626">MEPQLMKTHWLQCTLLSAVRLSFSPNDIFKLLINHNSMSQLNMNGITYEACKSRVDR</sequence>
<comment type="caution">
    <text evidence="1">The sequence shown here is derived from an EMBL/GenBank/DDBJ whole genome shotgun (WGS) entry which is preliminary data.</text>
</comment>
<name>A0AAP0EI14_9MAGN</name>
<protein>
    <submittedName>
        <fullName evidence="1">Uncharacterized protein</fullName>
    </submittedName>
</protein>
<dbReference type="EMBL" id="JBBNAF010000012">
    <property type="protein sequence ID" value="KAK9092570.1"/>
    <property type="molecule type" value="Genomic_DNA"/>
</dbReference>
<keyword evidence="2" id="KW-1185">Reference proteome</keyword>
<accession>A0AAP0EI14</accession>
<reference evidence="1 2" key="1">
    <citation type="submission" date="2024-01" db="EMBL/GenBank/DDBJ databases">
        <title>Genome assemblies of Stephania.</title>
        <authorList>
            <person name="Yang L."/>
        </authorList>
    </citation>
    <scope>NUCLEOTIDE SEQUENCE [LARGE SCALE GENOMIC DNA]</scope>
    <source>
        <strain evidence="1">YNDBR</strain>
        <tissue evidence="1">Leaf</tissue>
    </source>
</reference>
<evidence type="ECO:0000313" key="1">
    <source>
        <dbReference type="EMBL" id="KAK9092570.1"/>
    </source>
</evidence>
<proteinExistence type="predicted"/>
<dbReference type="Proteomes" id="UP001420932">
    <property type="component" value="Unassembled WGS sequence"/>
</dbReference>